<dbReference type="GO" id="GO:0016887">
    <property type="term" value="F:ATP hydrolysis activity"/>
    <property type="evidence" value="ECO:0007669"/>
    <property type="project" value="UniProtKB-UniRule"/>
</dbReference>
<dbReference type="AlphaFoldDB" id="A0A938XPQ8"/>
<dbReference type="Gene3D" id="3.40.50.300">
    <property type="entry name" value="P-loop containing nucleotide triphosphate hydrolases"/>
    <property type="match status" value="1"/>
</dbReference>
<dbReference type="SMART" id="SM00116">
    <property type="entry name" value="CBS"/>
    <property type="match status" value="2"/>
</dbReference>
<evidence type="ECO:0000256" key="3">
    <source>
        <dbReference type="ARBA" id="ARBA00022737"/>
    </source>
</evidence>
<keyword evidence="8" id="KW-0997">Cell inner membrane</keyword>
<comment type="caution">
    <text evidence="11">The sequence shown here is derived from an EMBL/GenBank/DDBJ whole genome shotgun (WGS) entry which is preliminary data.</text>
</comment>
<dbReference type="GO" id="GO:0005886">
    <property type="term" value="C:plasma membrane"/>
    <property type="evidence" value="ECO:0007669"/>
    <property type="project" value="UniProtKB-SubCell"/>
</dbReference>
<name>A0A938XPQ8_9FIRM</name>
<keyword evidence="4 8" id="KW-0547">Nucleotide-binding</keyword>
<dbReference type="SMART" id="SM00382">
    <property type="entry name" value="AAA"/>
    <property type="match status" value="1"/>
</dbReference>
<comment type="subcellular location">
    <subcellularLocation>
        <location evidence="8">Cell inner membrane</location>
        <topology evidence="8">Peripheral membrane protein</topology>
    </subcellularLocation>
</comment>
<sequence>MIEYQNVVKEYQDNGALIKAVDDLSLQVESGELVVLLGPSGCGKTTLLRLTNRLEDLTAGQILINGQNILEQDEVKLRQKIGYVIQEIGLFPNKTIAENIGMVPKIIGWSAERIEKRVQELLEMMNLDADLFKDRYPAQLSGGQRQRVGVARALAADPELLLMDEPFGAIDPINRKEIQDQFLHLQDKLQKTIIFVSHDIQEALKMGDKIALINNGQVVQFGTPEEILLEPANDFVQDFVGTERAMKALDLVQVTEIMHEVEYKYKGLAVQDALTWFRKKNNEYLLICNRDQKPLGYVSHQDLVDDYAAEAVIDDYIRDLYTVLHPQDTLKEALNVMVTNEVTTLCVVEEGALVGVVKFADLQDYLSKNYRREHQELKKA</sequence>
<dbReference type="GO" id="GO:0005524">
    <property type="term" value="F:ATP binding"/>
    <property type="evidence" value="ECO:0007669"/>
    <property type="project" value="UniProtKB-UniRule"/>
</dbReference>
<evidence type="ECO:0000256" key="6">
    <source>
        <dbReference type="ARBA" id="ARBA00023122"/>
    </source>
</evidence>
<dbReference type="InterPro" id="IPR000644">
    <property type="entry name" value="CBS_dom"/>
</dbReference>
<accession>A0A938XPQ8</accession>
<dbReference type="PROSITE" id="PS51371">
    <property type="entry name" value="CBS"/>
    <property type="match status" value="1"/>
</dbReference>
<dbReference type="GO" id="GO:0006865">
    <property type="term" value="P:amino acid transport"/>
    <property type="evidence" value="ECO:0007669"/>
    <property type="project" value="UniProtKB-UniRule"/>
</dbReference>
<evidence type="ECO:0000259" key="9">
    <source>
        <dbReference type="PROSITE" id="PS50893"/>
    </source>
</evidence>
<dbReference type="NCBIfam" id="TIGR01186">
    <property type="entry name" value="proV"/>
    <property type="match status" value="1"/>
</dbReference>
<comment type="similarity">
    <text evidence="1 8">Belongs to the ABC transporter superfamily.</text>
</comment>
<keyword evidence="5 8" id="KW-0067">ATP-binding</keyword>
<keyword evidence="3" id="KW-0677">Repeat</keyword>
<dbReference type="EMBL" id="JAFBDQ010000012">
    <property type="protein sequence ID" value="MBM7557413.1"/>
    <property type="molecule type" value="Genomic_DNA"/>
</dbReference>
<dbReference type="Gene3D" id="3.10.580.10">
    <property type="entry name" value="CBS-domain"/>
    <property type="match status" value="1"/>
</dbReference>
<keyword evidence="12" id="KW-1185">Reference proteome</keyword>
<dbReference type="InterPro" id="IPR003593">
    <property type="entry name" value="AAA+_ATPase"/>
</dbReference>
<dbReference type="InterPro" id="IPR003439">
    <property type="entry name" value="ABC_transporter-like_ATP-bd"/>
</dbReference>
<dbReference type="Pfam" id="PF00005">
    <property type="entry name" value="ABC_tran"/>
    <property type="match status" value="1"/>
</dbReference>
<dbReference type="FunFam" id="3.40.50.300:FF:000425">
    <property type="entry name" value="Probable ABC transporter, ATP-binding subunit"/>
    <property type="match status" value="1"/>
</dbReference>
<evidence type="ECO:0000256" key="7">
    <source>
        <dbReference type="PROSITE-ProRule" id="PRU00703"/>
    </source>
</evidence>
<comment type="subunit">
    <text evidence="8">The complex is probably composed of two ATP-binding proteins, two transmembrane proteins and a solute-binding protein.</text>
</comment>
<keyword evidence="8" id="KW-1003">Cell membrane</keyword>
<evidence type="ECO:0000256" key="4">
    <source>
        <dbReference type="ARBA" id="ARBA00022741"/>
    </source>
</evidence>
<dbReference type="PROSITE" id="PS50893">
    <property type="entry name" value="ABC_TRANSPORTER_2"/>
    <property type="match status" value="1"/>
</dbReference>
<dbReference type="InterPro" id="IPR046342">
    <property type="entry name" value="CBS_dom_sf"/>
</dbReference>
<dbReference type="PANTHER" id="PTHR43117">
    <property type="entry name" value="OSMOPROTECTANT IMPORT ATP-BINDING PROTEIN OSMV"/>
    <property type="match status" value="1"/>
</dbReference>
<dbReference type="InterPro" id="IPR017871">
    <property type="entry name" value="ABC_transporter-like_CS"/>
</dbReference>
<dbReference type="Pfam" id="PF00571">
    <property type="entry name" value="CBS"/>
    <property type="match status" value="1"/>
</dbReference>
<dbReference type="InterPro" id="IPR005892">
    <property type="entry name" value="Gly-betaine_transp_ATP-bd"/>
</dbReference>
<dbReference type="RefSeq" id="WP_204702163.1">
    <property type="nucleotide sequence ID" value="NZ_JAFBDQ010000012.1"/>
</dbReference>
<dbReference type="CDD" id="cd02205">
    <property type="entry name" value="CBS_pair_SF"/>
    <property type="match status" value="1"/>
</dbReference>
<organism evidence="11 12">
    <name type="scientific">Halanaerobacter jeridensis</name>
    <dbReference type="NCBI Taxonomy" id="706427"/>
    <lineage>
        <taxon>Bacteria</taxon>
        <taxon>Bacillati</taxon>
        <taxon>Bacillota</taxon>
        <taxon>Clostridia</taxon>
        <taxon>Halanaerobiales</taxon>
        <taxon>Halobacteroidaceae</taxon>
        <taxon>Halanaerobacter</taxon>
    </lineage>
</organism>
<dbReference type="SUPFAM" id="SSF54631">
    <property type="entry name" value="CBS-domain pair"/>
    <property type="match status" value="1"/>
</dbReference>
<evidence type="ECO:0000313" key="11">
    <source>
        <dbReference type="EMBL" id="MBM7557413.1"/>
    </source>
</evidence>
<proteinExistence type="inferred from homology"/>
<comment type="catalytic activity">
    <reaction evidence="8">
        <text>a quaternary ammonium(out) + ATP + H2O = a quaternary ammonium(in) + ADP + phosphate + H(+)</text>
        <dbReference type="Rhea" id="RHEA:11036"/>
        <dbReference type="ChEBI" id="CHEBI:15377"/>
        <dbReference type="ChEBI" id="CHEBI:15378"/>
        <dbReference type="ChEBI" id="CHEBI:30616"/>
        <dbReference type="ChEBI" id="CHEBI:35267"/>
        <dbReference type="ChEBI" id="CHEBI:43474"/>
        <dbReference type="ChEBI" id="CHEBI:456216"/>
    </reaction>
</comment>
<keyword evidence="6 7" id="KW-0129">CBS domain</keyword>
<dbReference type="EC" id="7.6.2.9" evidence="8"/>
<dbReference type="GO" id="GO:0031460">
    <property type="term" value="P:glycine betaine transport"/>
    <property type="evidence" value="ECO:0007669"/>
    <property type="project" value="InterPro"/>
</dbReference>
<evidence type="ECO:0000256" key="1">
    <source>
        <dbReference type="ARBA" id="ARBA00005417"/>
    </source>
</evidence>
<reference evidence="11" key="1">
    <citation type="submission" date="2021-01" db="EMBL/GenBank/DDBJ databases">
        <title>Genomic Encyclopedia of Type Strains, Phase IV (KMG-IV): sequencing the most valuable type-strain genomes for metagenomic binning, comparative biology and taxonomic classification.</title>
        <authorList>
            <person name="Goeker M."/>
        </authorList>
    </citation>
    <scope>NUCLEOTIDE SEQUENCE</scope>
    <source>
        <strain evidence="11">DSM 23230</strain>
    </source>
</reference>
<gene>
    <name evidence="11" type="ORF">JOC47_002279</name>
</gene>
<feature type="domain" description="ABC transporter" evidence="9">
    <location>
        <begin position="2"/>
        <end position="240"/>
    </location>
</feature>
<evidence type="ECO:0000313" key="12">
    <source>
        <dbReference type="Proteomes" id="UP000774000"/>
    </source>
</evidence>
<keyword evidence="2 8" id="KW-0813">Transport</keyword>
<dbReference type="GO" id="GO:0015418">
    <property type="term" value="F:ABC-type quaternary ammonium compound transporting activity"/>
    <property type="evidence" value="ECO:0007669"/>
    <property type="project" value="UniProtKB-EC"/>
</dbReference>
<evidence type="ECO:0000256" key="2">
    <source>
        <dbReference type="ARBA" id="ARBA00022448"/>
    </source>
</evidence>
<evidence type="ECO:0000259" key="10">
    <source>
        <dbReference type="PROSITE" id="PS51371"/>
    </source>
</evidence>
<protein>
    <recommendedName>
        <fullName evidence="8">Quaternary amine transport ATP-binding protein</fullName>
        <ecNumber evidence="8">7.6.2.9</ecNumber>
    </recommendedName>
</protein>
<dbReference type="InterPro" id="IPR027417">
    <property type="entry name" value="P-loop_NTPase"/>
</dbReference>
<dbReference type="PROSITE" id="PS00211">
    <property type="entry name" value="ABC_TRANSPORTER_1"/>
    <property type="match status" value="1"/>
</dbReference>
<evidence type="ECO:0000256" key="5">
    <source>
        <dbReference type="ARBA" id="ARBA00022840"/>
    </source>
</evidence>
<dbReference type="SUPFAM" id="SSF52540">
    <property type="entry name" value="P-loop containing nucleoside triphosphate hydrolases"/>
    <property type="match status" value="1"/>
</dbReference>
<feature type="domain" description="CBS" evidence="10">
    <location>
        <begin position="316"/>
        <end position="373"/>
    </location>
</feature>
<dbReference type="Proteomes" id="UP000774000">
    <property type="component" value="Unassembled WGS sequence"/>
</dbReference>
<keyword evidence="8" id="KW-0472">Membrane</keyword>
<dbReference type="PANTHER" id="PTHR43117:SF4">
    <property type="entry name" value="OSMOPROTECTANT IMPORT ATP-BINDING PROTEIN OSMV"/>
    <property type="match status" value="1"/>
</dbReference>
<evidence type="ECO:0000256" key="8">
    <source>
        <dbReference type="RuleBase" id="RU369116"/>
    </source>
</evidence>